<dbReference type="EMBL" id="JADIND010000151">
    <property type="protein sequence ID" value="MBO8431111.1"/>
    <property type="molecule type" value="Genomic_DNA"/>
</dbReference>
<organism evidence="1 2">
    <name type="scientific">Candidatus Scatousia excrementipullorum</name>
    <dbReference type="NCBI Taxonomy" id="2840936"/>
    <lineage>
        <taxon>Bacteria</taxon>
        <taxon>Candidatus Scatousia</taxon>
    </lineage>
</organism>
<protein>
    <submittedName>
        <fullName evidence="1">Uncharacterized protein</fullName>
    </submittedName>
</protein>
<reference evidence="1" key="2">
    <citation type="journal article" date="2021" name="PeerJ">
        <title>Extensive microbial diversity within the chicken gut microbiome revealed by metagenomics and culture.</title>
        <authorList>
            <person name="Gilroy R."/>
            <person name="Ravi A."/>
            <person name="Getino M."/>
            <person name="Pursley I."/>
            <person name="Horton D.L."/>
            <person name="Alikhan N.F."/>
            <person name="Baker D."/>
            <person name="Gharbi K."/>
            <person name="Hall N."/>
            <person name="Watson M."/>
            <person name="Adriaenssens E.M."/>
            <person name="Foster-Nyarko E."/>
            <person name="Jarju S."/>
            <person name="Secka A."/>
            <person name="Antonio M."/>
            <person name="Oren A."/>
            <person name="Chaudhuri R.R."/>
            <person name="La Ragione R."/>
            <person name="Hildebrand F."/>
            <person name="Pallen M.J."/>
        </authorList>
    </citation>
    <scope>NUCLEOTIDE SEQUENCE</scope>
    <source>
        <strain evidence="1">10192</strain>
    </source>
</reference>
<sequence length="297" mass="33164">MKINSISNDFTLKSGYLEVYKDPHNSKDTSAGLCGKNSKEYNVSFNGGLPIQNGAAVNAIKSKKMKALDWLLKFVKDHNVSGSALMALFLAGVLRPLTIMALPGKKDKEDKIYASGHSIASGLIGFGVSTVLTTPWDNGVMSVMQNYQKHYDTVIKNIKEGTNEEPEPLKYKFNILNKRYEKLVEIAKEQGTKATALEKKLLKKQIDNMGLMMKNITEWAIAVPRSILTIALIPPILKYVFGVERKKSEPVAAKNQAEQVVSNVEDYRKMTGMQSNDFYRSFRFDPKWFGQAKGGNN</sequence>
<gene>
    <name evidence="1" type="ORF">IAC76_06955</name>
</gene>
<comment type="caution">
    <text evidence="1">The sequence shown here is derived from an EMBL/GenBank/DDBJ whole genome shotgun (WGS) entry which is preliminary data.</text>
</comment>
<proteinExistence type="predicted"/>
<reference evidence="1" key="1">
    <citation type="submission" date="2020-10" db="EMBL/GenBank/DDBJ databases">
        <authorList>
            <person name="Gilroy R."/>
        </authorList>
    </citation>
    <scope>NUCLEOTIDE SEQUENCE</scope>
    <source>
        <strain evidence="1">10192</strain>
    </source>
</reference>
<evidence type="ECO:0000313" key="1">
    <source>
        <dbReference type="EMBL" id="MBO8431111.1"/>
    </source>
</evidence>
<dbReference type="Proteomes" id="UP000823632">
    <property type="component" value="Unassembled WGS sequence"/>
</dbReference>
<evidence type="ECO:0000313" key="2">
    <source>
        <dbReference type="Proteomes" id="UP000823632"/>
    </source>
</evidence>
<dbReference type="AlphaFoldDB" id="A0A9D9DPE7"/>
<name>A0A9D9DPE7_9BACT</name>
<accession>A0A9D9DPE7</accession>